<feature type="transmembrane region" description="Helical" evidence="1">
    <location>
        <begin position="76"/>
        <end position="96"/>
    </location>
</feature>
<evidence type="ECO:0008006" key="4">
    <source>
        <dbReference type="Google" id="ProtNLM"/>
    </source>
</evidence>
<protein>
    <recommendedName>
        <fullName evidence="4">DUF3325 domain-containing protein</fullName>
    </recommendedName>
</protein>
<dbReference type="Proteomes" id="UP000029567">
    <property type="component" value="Unassembled WGS sequence"/>
</dbReference>
<keyword evidence="1" id="KW-0472">Membrane</keyword>
<evidence type="ECO:0000313" key="3">
    <source>
        <dbReference type="Proteomes" id="UP000029567"/>
    </source>
</evidence>
<name>A0A0E3BDX4_9BURK</name>
<proteinExistence type="predicted"/>
<dbReference type="InterPro" id="IPR021762">
    <property type="entry name" value="DUF3325"/>
</dbReference>
<evidence type="ECO:0000256" key="1">
    <source>
        <dbReference type="SAM" id="Phobius"/>
    </source>
</evidence>
<feature type="transmembrane region" description="Helical" evidence="1">
    <location>
        <begin position="46"/>
        <end position="64"/>
    </location>
</feature>
<gene>
    <name evidence="2" type="ORF">P245_24885</name>
</gene>
<dbReference type="EMBL" id="AWTN01000135">
    <property type="protein sequence ID" value="KGG83736.1"/>
    <property type="molecule type" value="Genomic_DNA"/>
</dbReference>
<accession>A0A0E3BDX4</accession>
<keyword evidence="1" id="KW-1133">Transmembrane helix</keyword>
<comment type="caution">
    <text evidence="2">The sequence shown here is derived from an EMBL/GenBank/DDBJ whole genome shotgun (WGS) entry which is preliminary data.</text>
</comment>
<feature type="transmembrane region" description="Helical" evidence="1">
    <location>
        <begin position="126"/>
        <end position="144"/>
    </location>
</feature>
<reference evidence="2 3" key="1">
    <citation type="submission" date="2013-09" db="EMBL/GenBank/DDBJ databases">
        <title>High correlation between genotypes and phenotypes of environmental bacteria Comamonas testosteroni strains.</title>
        <authorList>
            <person name="Liu L."/>
            <person name="Zhu W."/>
            <person name="Xia X."/>
            <person name="Xu B."/>
            <person name="Luo M."/>
            <person name="Wang G."/>
        </authorList>
    </citation>
    <scope>NUCLEOTIDE SEQUENCE [LARGE SCALE GENOMIC DNA]</scope>
    <source>
        <strain evidence="2 3">JL14</strain>
    </source>
</reference>
<sequence length="282" mass="31155">MSVSLQTGAHLGILAVSCAGFFALALATERHAEHLLGSQPAPHWRMLARIAGWLLLAVSLVWAVDALGTGIGITLWLGWLSIAALSWVFTFPLWPWQPPLRAQPVRQAKAPPAEPVAVEKTRTRRVIAAGLLVLTIVGFAFALARIEVPPLKRADAIQGTVGPWSFTFAEANRGAPEVMEMDVPMKEYQLRLCETCDSEIRQAYLKVNKPRSARAVGMAFMGQSWKRRVEIPLPSTTQANSELWLTVVGKDGKFYQTVLRMDKASPATVLWFDEQRKAHVSH</sequence>
<dbReference type="AlphaFoldDB" id="A0A0E3BDX4"/>
<keyword evidence="1" id="KW-0812">Transmembrane</keyword>
<dbReference type="RefSeq" id="WP_052088495.1">
    <property type="nucleotide sequence ID" value="NZ_AWTN01000135.1"/>
</dbReference>
<feature type="transmembrane region" description="Helical" evidence="1">
    <location>
        <begin position="6"/>
        <end position="26"/>
    </location>
</feature>
<evidence type="ECO:0000313" key="2">
    <source>
        <dbReference type="EMBL" id="KGG83736.1"/>
    </source>
</evidence>
<organism evidence="2 3">
    <name type="scientific">Comamonas thiooxydans</name>
    <dbReference type="NCBI Taxonomy" id="363952"/>
    <lineage>
        <taxon>Bacteria</taxon>
        <taxon>Pseudomonadati</taxon>
        <taxon>Pseudomonadota</taxon>
        <taxon>Betaproteobacteria</taxon>
        <taxon>Burkholderiales</taxon>
        <taxon>Comamonadaceae</taxon>
        <taxon>Comamonas</taxon>
    </lineage>
</organism>
<dbReference type="Pfam" id="PF11804">
    <property type="entry name" value="DUF3325"/>
    <property type="match status" value="1"/>
</dbReference>